<dbReference type="Gene3D" id="3.40.50.150">
    <property type="entry name" value="Vaccinia Virus protein VP39"/>
    <property type="match status" value="1"/>
</dbReference>
<dbReference type="Pfam" id="PF13649">
    <property type="entry name" value="Methyltransf_25"/>
    <property type="match status" value="1"/>
</dbReference>
<evidence type="ECO:0000256" key="1">
    <source>
        <dbReference type="ARBA" id="ARBA00022603"/>
    </source>
</evidence>
<evidence type="ECO:0000259" key="3">
    <source>
        <dbReference type="Pfam" id="PF13649"/>
    </source>
</evidence>
<protein>
    <submittedName>
        <fullName evidence="4">Dihydrofolate reductase</fullName>
    </submittedName>
</protein>
<feature type="domain" description="Methyltransferase" evidence="3">
    <location>
        <begin position="37"/>
        <end position="127"/>
    </location>
</feature>
<dbReference type="InterPro" id="IPR029063">
    <property type="entry name" value="SAM-dependent_MTases_sf"/>
</dbReference>
<dbReference type="Proteomes" id="UP000009026">
    <property type="component" value="Chromosome"/>
</dbReference>
<proteinExistence type="predicted"/>
<dbReference type="OrthoDB" id="9765084at2"/>
<dbReference type="GO" id="GO:0032259">
    <property type="term" value="P:methylation"/>
    <property type="evidence" value="ECO:0007669"/>
    <property type="project" value="UniProtKB-KW"/>
</dbReference>
<dbReference type="EMBL" id="CP012109">
    <property type="protein sequence ID" value="AKQ68306.1"/>
    <property type="molecule type" value="Genomic_DNA"/>
</dbReference>
<dbReference type="PANTHER" id="PTHR43861">
    <property type="entry name" value="TRANS-ACONITATE 2-METHYLTRANSFERASE-RELATED"/>
    <property type="match status" value="1"/>
</dbReference>
<evidence type="ECO:0000313" key="5">
    <source>
        <dbReference type="Proteomes" id="UP000009026"/>
    </source>
</evidence>
<dbReference type="eggNOG" id="COG0500">
    <property type="taxonomic scope" value="Bacteria"/>
</dbReference>
<keyword evidence="2" id="KW-0808">Transferase</keyword>
<gene>
    <name evidence="4" type="ORF">A176_005218</name>
</gene>
<dbReference type="STRING" id="1297742.A176_005218"/>
<keyword evidence="1" id="KW-0489">Methyltransferase</keyword>
<dbReference type="CDD" id="cd02440">
    <property type="entry name" value="AdoMet_MTases"/>
    <property type="match status" value="1"/>
</dbReference>
<dbReference type="KEGG" id="mym:A176_005218"/>
<organism evidence="4 5">
    <name type="scientific">Pseudomyxococcus hansupus</name>
    <dbReference type="NCBI Taxonomy" id="1297742"/>
    <lineage>
        <taxon>Bacteria</taxon>
        <taxon>Pseudomonadati</taxon>
        <taxon>Myxococcota</taxon>
        <taxon>Myxococcia</taxon>
        <taxon>Myxococcales</taxon>
        <taxon>Cystobacterineae</taxon>
        <taxon>Myxococcaceae</taxon>
        <taxon>Pseudomyxococcus</taxon>
    </lineage>
</organism>
<dbReference type="GO" id="GO:0008168">
    <property type="term" value="F:methyltransferase activity"/>
    <property type="evidence" value="ECO:0007669"/>
    <property type="project" value="UniProtKB-KW"/>
</dbReference>
<name>A0A0H4WY18_9BACT</name>
<dbReference type="RefSeq" id="WP_002633096.1">
    <property type="nucleotide sequence ID" value="NZ_CP012109.1"/>
</dbReference>
<reference evidence="4 5" key="1">
    <citation type="journal article" date="2016" name="PLoS ONE">
        <title>Complete Genome Sequence and Comparative Genomics of a Novel Myxobacterium Myxococcus hansupus.</title>
        <authorList>
            <person name="Sharma G."/>
            <person name="Narwani T."/>
            <person name="Subramanian S."/>
        </authorList>
    </citation>
    <scope>NUCLEOTIDE SEQUENCE [LARGE SCALE GENOMIC DNA]</scope>
    <source>
        <strain evidence="5">mixupus</strain>
    </source>
</reference>
<dbReference type="PATRIC" id="fig|1297742.4.peg.5297"/>
<sequence>MHEYDVIADWYASQRTGPMGVPEVSALATSLPAGAQVLDVGCGTGLPLTRVLLEHGCHVLGVDSSRVLLARFQANFPHVPVRCAPIQSCELQAEAFDAALAWGVLFHLRHEEQEQAIANIARALKPGAAFLFTSGDVHGSIDGAPMDGVPFRYHSYSVDGYRALLRANGLTLETTHTDPGGSVYFLSRKLGGSGARSPLSV</sequence>
<evidence type="ECO:0000256" key="2">
    <source>
        <dbReference type="ARBA" id="ARBA00022679"/>
    </source>
</evidence>
<dbReference type="SUPFAM" id="SSF53335">
    <property type="entry name" value="S-adenosyl-L-methionine-dependent methyltransferases"/>
    <property type="match status" value="1"/>
</dbReference>
<dbReference type="InterPro" id="IPR041698">
    <property type="entry name" value="Methyltransf_25"/>
</dbReference>
<keyword evidence="5" id="KW-1185">Reference proteome</keyword>
<dbReference type="AlphaFoldDB" id="A0A0H4WY18"/>
<evidence type="ECO:0000313" key="4">
    <source>
        <dbReference type="EMBL" id="AKQ68306.1"/>
    </source>
</evidence>
<accession>A0A0H4WY18</accession>
<dbReference type="PANTHER" id="PTHR43861:SF1">
    <property type="entry name" value="TRANS-ACONITATE 2-METHYLTRANSFERASE"/>
    <property type="match status" value="1"/>
</dbReference>